<protein>
    <submittedName>
        <fullName evidence="3">Amidase</fullName>
    </submittedName>
</protein>
<reference evidence="3 4" key="2">
    <citation type="submission" date="2019-09" db="EMBL/GenBank/DDBJ databases">
        <authorList>
            <person name="Mazur A."/>
        </authorList>
    </citation>
    <scope>NUCLEOTIDE SEQUENCE [LARGE SCALE GENOMIC DNA]</scope>
    <source>
        <strain evidence="3 4">3729k</strain>
    </source>
</reference>
<comment type="similarity">
    <text evidence="1">Belongs to the amidase family.</text>
</comment>
<dbReference type="Pfam" id="PF01425">
    <property type="entry name" value="Amidase"/>
    <property type="match status" value="1"/>
</dbReference>
<name>A0A5B2ZBI7_9GAMM</name>
<gene>
    <name evidence="3" type="ORF">F0415_05375</name>
</gene>
<proteinExistence type="inferred from homology"/>
<dbReference type="PANTHER" id="PTHR11895:SF7">
    <property type="entry name" value="GLUTAMYL-TRNA(GLN) AMIDOTRANSFERASE SUBUNIT A, MITOCHONDRIAL"/>
    <property type="match status" value="1"/>
</dbReference>
<dbReference type="InterPro" id="IPR036928">
    <property type="entry name" value="AS_sf"/>
</dbReference>
<evidence type="ECO:0000313" key="4">
    <source>
        <dbReference type="Proteomes" id="UP000322165"/>
    </source>
</evidence>
<dbReference type="SUPFAM" id="SSF75304">
    <property type="entry name" value="Amidase signature (AS) enzymes"/>
    <property type="match status" value="1"/>
</dbReference>
<comment type="caution">
    <text evidence="3">The sequence shown here is derived from an EMBL/GenBank/DDBJ whole genome shotgun (WGS) entry which is preliminary data.</text>
</comment>
<keyword evidence="4" id="KW-1185">Reference proteome</keyword>
<accession>A0A5B2ZBI7</accession>
<sequence length="451" mass="46231">MSASPDELRQAPLYLVLHALARGEVSSEALTGACLAAIARENSRLNAWTWVDDAAALAAARASDQRRAEGKPLGRLDGVPVAITDAFDVAGMPTGLGLPGHPGLAAEDAHVVRRLRGAGAVFLGKTNLDEAAFGTVGRNPHFGDVGNPRYPGRAAGGASGGSAAALAAGHCAVALGVDTLGASRIPAAFCGLVGHKPTLGELSTRGMAAGLRRLDCPGLMARAVQDIGLVLPVLAGYDAGDPRSRKRRVPMATPDWVPGELKAGVVSDLAQLGVDPVVTEAFSLLMARVAPVFGSALPVALDVAPLEIAATRRAALLLMEAEILAAHEARLAGASPRLRGLLEFATRKSAADAARAHRRLDTYVVQVRRLFEQFDVLLLPTVAAPPPAFGAEEPANLADLPALASLSGCPALSLPLSGGQGLQLVGAPGSDLRLLQLGQIIASVADAELLI</sequence>
<dbReference type="Gene3D" id="3.90.1300.10">
    <property type="entry name" value="Amidase signature (AS) domain"/>
    <property type="match status" value="1"/>
</dbReference>
<reference evidence="3 4" key="1">
    <citation type="submission" date="2019-09" db="EMBL/GenBank/DDBJ databases">
        <title>Arenimonas chukotkensis sp. nov., a bacterium isolated from Chukotka hot spring, Arctic region, Russia.</title>
        <authorList>
            <person name="Zayulina K.S."/>
            <person name="Prokofeva M.I."/>
            <person name="Elcheninov A.G."/>
            <person name="Novikov A."/>
            <person name="Kochetkova T.V."/>
            <person name="Kublanov I.V."/>
        </authorList>
    </citation>
    <scope>NUCLEOTIDE SEQUENCE [LARGE SCALE GENOMIC DNA]</scope>
    <source>
        <strain evidence="3 4">3729k</strain>
    </source>
</reference>
<organism evidence="3 4">
    <name type="scientific">Arenimonas fontis</name>
    <dbReference type="NCBI Taxonomy" id="2608255"/>
    <lineage>
        <taxon>Bacteria</taxon>
        <taxon>Pseudomonadati</taxon>
        <taxon>Pseudomonadota</taxon>
        <taxon>Gammaproteobacteria</taxon>
        <taxon>Lysobacterales</taxon>
        <taxon>Lysobacteraceae</taxon>
        <taxon>Arenimonas</taxon>
    </lineage>
</organism>
<dbReference type="InterPro" id="IPR000120">
    <property type="entry name" value="Amidase"/>
</dbReference>
<dbReference type="GO" id="GO:0003824">
    <property type="term" value="F:catalytic activity"/>
    <property type="evidence" value="ECO:0007669"/>
    <property type="project" value="InterPro"/>
</dbReference>
<dbReference type="EMBL" id="VUOD01000003">
    <property type="protein sequence ID" value="KAA2285347.1"/>
    <property type="molecule type" value="Genomic_DNA"/>
</dbReference>
<evidence type="ECO:0000256" key="1">
    <source>
        <dbReference type="ARBA" id="ARBA00009199"/>
    </source>
</evidence>
<feature type="domain" description="Amidase" evidence="2">
    <location>
        <begin position="30"/>
        <end position="435"/>
    </location>
</feature>
<dbReference type="Proteomes" id="UP000322165">
    <property type="component" value="Unassembled WGS sequence"/>
</dbReference>
<dbReference type="RefSeq" id="WP_149860173.1">
    <property type="nucleotide sequence ID" value="NZ_VUOD01000003.1"/>
</dbReference>
<evidence type="ECO:0000313" key="3">
    <source>
        <dbReference type="EMBL" id="KAA2285347.1"/>
    </source>
</evidence>
<dbReference type="InterPro" id="IPR023631">
    <property type="entry name" value="Amidase_dom"/>
</dbReference>
<evidence type="ECO:0000259" key="2">
    <source>
        <dbReference type="Pfam" id="PF01425"/>
    </source>
</evidence>
<dbReference type="AlphaFoldDB" id="A0A5B2ZBI7"/>
<dbReference type="PANTHER" id="PTHR11895">
    <property type="entry name" value="TRANSAMIDASE"/>
    <property type="match status" value="1"/>
</dbReference>